<dbReference type="Proteomes" id="UP001055811">
    <property type="component" value="Linkage Group LG03"/>
</dbReference>
<reference evidence="1 2" key="2">
    <citation type="journal article" date="2022" name="Mol. Ecol. Resour.">
        <title>The genomes of chicory, endive, great burdock and yacon provide insights into Asteraceae paleo-polyploidization history and plant inulin production.</title>
        <authorList>
            <person name="Fan W."/>
            <person name="Wang S."/>
            <person name="Wang H."/>
            <person name="Wang A."/>
            <person name="Jiang F."/>
            <person name="Liu H."/>
            <person name="Zhao H."/>
            <person name="Xu D."/>
            <person name="Zhang Y."/>
        </authorList>
    </citation>
    <scope>NUCLEOTIDE SEQUENCE [LARGE SCALE GENOMIC DNA]</scope>
    <source>
        <strain evidence="2">cv. Punajuju</strain>
        <tissue evidence="1">Leaves</tissue>
    </source>
</reference>
<accession>A0ACB9F8K7</accession>
<evidence type="ECO:0000313" key="1">
    <source>
        <dbReference type="EMBL" id="KAI3767006.1"/>
    </source>
</evidence>
<organism evidence="1 2">
    <name type="scientific">Cichorium intybus</name>
    <name type="common">Chicory</name>
    <dbReference type="NCBI Taxonomy" id="13427"/>
    <lineage>
        <taxon>Eukaryota</taxon>
        <taxon>Viridiplantae</taxon>
        <taxon>Streptophyta</taxon>
        <taxon>Embryophyta</taxon>
        <taxon>Tracheophyta</taxon>
        <taxon>Spermatophyta</taxon>
        <taxon>Magnoliopsida</taxon>
        <taxon>eudicotyledons</taxon>
        <taxon>Gunneridae</taxon>
        <taxon>Pentapetalae</taxon>
        <taxon>asterids</taxon>
        <taxon>campanulids</taxon>
        <taxon>Asterales</taxon>
        <taxon>Asteraceae</taxon>
        <taxon>Cichorioideae</taxon>
        <taxon>Cichorieae</taxon>
        <taxon>Cichoriinae</taxon>
        <taxon>Cichorium</taxon>
    </lineage>
</organism>
<protein>
    <submittedName>
        <fullName evidence="1">Uncharacterized protein</fullName>
    </submittedName>
</protein>
<evidence type="ECO:0000313" key="2">
    <source>
        <dbReference type="Proteomes" id="UP001055811"/>
    </source>
</evidence>
<dbReference type="EMBL" id="CM042011">
    <property type="protein sequence ID" value="KAI3767006.1"/>
    <property type="molecule type" value="Genomic_DNA"/>
</dbReference>
<keyword evidence="2" id="KW-1185">Reference proteome</keyword>
<proteinExistence type="predicted"/>
<name>A0ACB9F8K7_CICIN</name>
<reference evidence="2" key="1">
    <citation type="journal article" date="2022" name="Mol. Ecol. Resour.">
        <title>The genomes of chicory, endive, great burdock and yacon provide insights into Asteraceae palaeo-polyploidization history and plant inulin production.</title>
        <authorList>
            <person name="Fan W."/>
            <person name="Wang S."/>
            <person name="Wang H."/>
            <person name="Wang A."/>
            <person name="Jiang F."/>
            <person name="Liu H."/>
            <person name="Zhao H."/>
            <person name="Xu D."/>
            <person name="Zhang Y."/>
        </authorList>
    </citation>
    <scope>NUCLEOTIDE SEQUENCE [LARGE SCALE GENOMIC DNA]</scope>
    <source>
        <strain evidence="2">cv. Punajuju</strain>
    </source>
</reference>
<gene>
    <name evidence="1" type="ORF">L2E82_17087</name>
</gene>
<sequence length="103" mass="11468">MAGDFNPLAGDSFSGRLAAGFPITDHHRSTFYQGLLLRLKLSISKDYSKDYRPVSDCNIMVSSPPEYTTVTCNFGAQWNRLDPIQGFELLLRVSTSFSGSRLD</sequence>
<comment type="caution">
    <text evidence="1">The sequence shown here is derived from an EMBL/GenBank/DDBJ whole genome shotgun (WGS) entry which is preliminary data.</text>
</comment>